<protein>
    <submittedName>
        <fullName evidence="2">Cell wall anchor protein</fullName>
    </submittedName>
</protein>
<comment type="caution">
    <text evidence="2">The sequence shown here is derived from an EMBL/GenBank/DDBJ whole genome shotgun (WGS) entry which is preliminary data.</text>
</comment>
<evidence type="ECO:0000313" key="3">
    <source>
        <dbReference type="Proteomes" id="UP000293208"/>
    </source>
</evidence>
<accession>A0A4Q5AZU6</accession>
<evidence type="ECO:0000313" key="2">
    <source>
        <dbReference type="EMBL" id="RYQ40645.1"/>
    </source>
</evidence>
<evidence type="ECO:0000256" key="1">
    <source>
        <dbReference type="SAM" id="Phobius"/>
    </source>
</evidence>
<feature type="transmembrane region" description="Helical" evidence="1">
    <location>
        <begin position="23"/>
        <end position="43"/>
    </location>
</feature>
<reference evidence="2 3" key="1">
    <citation type="submission" date="2018-12" db="EMBL/GenBank/DDBJ databases">
        <title>Unveiling genomic diversity among members of the Bifidobacterium pseudolongum species, a widely distributed gut commensal of the animal kingdom.</title>
        <authorList>
            <person name="Lugli G.A."/>
            <person name="Duranti S."/>
            <person name="Albert K."/>
            <person name="Mancabelli L."/>
            <person name="Napoli S."/>
            <person name="Viappiani A."/>
            <person name="Anzalone R."/>
            <person name="Longhi G."/>
            <person name="Milani C."/>
            <person name="Turroni F."/>
            <person name="Alessandri G."/>
            <person name="Sela D.A."/>
            <person name="Van Sinderen D."/>
            <person name="Ventura M."/>
        </authorList>
    </citation>
    <scope>NUCLEOTIDE SEQUENCE [LARGE SCALE GENOMIC DNA]</scope>
    <source>
        <strain evidence="2 3">2001B</strain>
    </source>
</reference>
<name>A0A4Q5AZU6_9BIFI</name>
<keyword evidence="1" id="KW-0812">Transmembrane</keyword>
<proteinExistence type="predicted"/>
<dbReference type="EMBL" id="RYUY01000001">
    <property type="protein sequence ID" value="RYQ40645.1"/>
    <property type="molecule type" value="Genomic_DNA"/>
</dbReference>
<sequence length="50" mass="4730">MDAPATVAGAPAVGMLSSTGSQIALVAALALMGVAGGGVLIVAKRKAHVE</sequence>
<dbReference type="RefSeq" id="WP_165368742.1">
    <property type="nucleotide sequence ID" value="NZ_RYUY01000001.1"/>
</dbReference>
<dbReference type="AlphaFoldDB" id="A0A4Q5AZU6"/>
<keyword evidence="1" id="KW-1133">Transmembrane helix</keyword>
<gene>
    <name evidence="2" type="ORF">PG2001B_0526</name>
</gene>
<organism evidence="2 3">
    <name type="scientific">Bifidobacterium pseudolongum subsp. globosum</name>
    <dbReference type="NCBI Taxonomy" id="1690"/>
    <lineage>
        <taxon>Bacteria</taxon>
        <taxon>Bacillati</taxon>
        <taxon>Actinomycetota</taxon>
        <taxon>Actinomycetes</taxon>
        <taxon>Bifidobacteriales</taxon>
        <taxon>Bifidobacteriaceae</taxon>
        <taxon>Bifidobacterium</taxon>
    </lineage>
</organism>
<keyword evidence="1" id="KW-0472">Membrane</keyword>
<dbReference type="Proteomes" id="UP000293208">
    <property type="component" value="Unassembled WGS sequence"/>
</dbReference>